<keyword evidence="3" id="KW-1185">Reference proteome</keyword>
<reference evidence="2 3" key="1">
    <citation type="submission" date="2018-04" db="EMBL/GenBank/DDBJ databases">
        <title>Halococcoides cellulosivorans gen. nov., sp. nov., an extremely halophilic cellulose-utilizing haloarchaeon from hypersaline lakes.</title>
        <authorList>
            <person name="Sorokin D.Y."/>
            <person name="Toshchakov S.V."/>
            <person name="Samarov N.I."/>
            <person name="Korzhenkov A."/>
            <person name="Kublanov I.V."/>
        </authorList>
    </citation>
    <scope>NUCLEOTIDE SEQUENCE [LARGE SCALE GENOMIC DNA]</scope>
    <source>
        <strain evidence="2 3">HArcel1</strain>
    </source>
</reference>
<evidence type="ECO:0000256" key="1">
    <source>
        <dbReference type="SAM" id="Phobius"/>
    </source>
</evidence>
<keyword evidence="1" id="KW-0812">Transmembrane</keyword>
<dbReference type="AlphaFoldDB" id="A0A2R4X1S3"/>
<keyword evidence="1" id="KW-0472">Membrane</keyword>
<evidence type="ECO:0000313" key="3">
    <source>
        <dbReference type="Proteomes" id="UP000244727"/>
    </source>
</evidence>
<evidence type="ECO:0000313" key="2">
    <source>
        <dbReference type="EMBL" id="AWB27750.1"/>
    </source>
</evidence>
<gene>
    <name evidence="2" type="ORF">HARCEL1_08515</name>
</gene>
<proteinExistence type="predicted"/>
<accession>A0A2R4X1S3</accession>
<name>A0A2R4X1S3_9EURY</name>
<keyword evidence="1" id="KW-1133">Transmembrane helix</keyword>
<protein>
    <submittedName>
        <fullName evidence="2">Uncharacterized protein</fullName>
    </submittedName>
</protein>
<dbReference type="RefSeq" id="WP_108382387.1">
    <property type="nucleotide sequence ID" value="NZ_CP028858.1"/>
</dbReference>
<dbReference type="Proteomes" id="UP000244727">
    <property type="component" value="Chromosome"/>
</dbReference>
<feature type="transmembrane region" description="Helical" evidence="1">
    <location>
        <begin position="33"/>
        <end position="51"/>
    </location>
</feature>
<dbReference type="GeneID" id="36512544"/>
<dbReference type="KEGG" id="harc:HARCEL1_08515"/>
<sequence>MDPPPADGRALVALVVLAALVNGLGVLAGRPVAGGVAALAVGLVGAGLLYWRSRVRPTPEA</sequence>
<organism evidence="2 3">
    <name type="scientific">Halococcoides cellulosivorans</name>
    <dbReference type="NCBI Taxonomy" id="1679096"/>
    <lineage>
        <taxon>Archaea</taxon>
        <taxon>Methanobacteriati</taxon>
        <taxon>Methanobacteriota</taxon>
        <taxon>Stenosarchaea group</taxon>
        <taxon>Halobacteria</taxon>
        <taxon>Halobacteriales</taxon>
        <taxon>Haloarculaceae</taxon>
        <taxon>Halococcoides</taxon>
    </lineage>
</organism>
<dbReference type="EMBL" id="CP028858">
    <property type="protein sequence ID" value="AWB27750.1"/>
    <property type="molecule type" value="Genomic_DNA"/>
</dbReference>